<comment type="cofactor">
    <cofactor evidence="11">
        <name>Cu cation</name>
        <dbReference type="ChEBI" id="CHEBI:23378"/>
    </cofactor>
    <text evidence="11">Binds a copper A center.</text>
</comment>
<evidence type="ECO:0000256" key="4">
    <source>
        <dbReference type="ARBA" id="ARBA00022660"/>
    </source>
</evidence>
<dbReference type="Proteomes" id="UP000011135">
    <property type="component" value="Unassembled WGS sequence"/>
</dbReference>
<keyword evidence="6" id="KW-1278">Translocase</keyword>
<comment type="similarity">
    <text evidence="2 10">Belongs to the cytochrome c oxidase subunit 2 family.</text>
</comment>
<dbReference type="EC" id="7.1.1.9" evidence="11"/>
<keyword evidence="4 10" id="KW-0679">Respiratory chain</keyword>
<keyword evidence="15" id="KW-1185">Reference proteome</keyword>
<dbReference type="GO" id="GO:0005886">
    <property type="term" value="C:plasma membrane"/>
    <property type="evidence" value="ECO:0007669"/>
    <property type="project" value="UniProtKB-SubCell"/>
</dbReference>
<keyword evidence="11" id="KW-0186">Copper</keyword>
<dbReference type="AlphaFoldDB" id="L8JY64"/>
<dbReference type="eggNOG" id="COG1622">
    <property type="taxonomic scope" value="Bacteria"/>
</dbReference>
<dbReference type="Pfam" id="PF02790">
    <property type="entry name" value="COX2_TM"/>
    <property type="match status" value="1"/>
</dbReference>
<evidence type="ECO:0000256" key="1">
    <source>
        <dbReference type="ARBA" id="ARBA00004141"/>
    </source>
</evidence>
<comment type="function">
    <text evidence="11">Subunits I and II form the functional core of the enzyme complex. Electrons originating in cytochrome c are transferred via heme a and Cu(A) to the binuclear center formed by heme a3 and Cu(B).</text>
</comment>
<evidence type="ECO:0000313" key="14">
    <source>
        <dbReference type="EMBL" id="ELR73113.1"/>
    </source>
</evidence>
<keyword evidence="11" id="KW-0479">Metal-binding</keyword>
<dbReference type="Gene3D" id="1.10.287.90">
    <property type="match status" value="1"/>
</dbReference>
<dbReference type="RefSeq" id="WP_009578283.1">
    <property type="nucleotide sequence ID" value="NZ_AMZN01000009.1"/>
</dbReference>
<dbReference type="STRING" id="1237149.C900_05748"/>
<dbReference type="SUPFAM" id="SSF81464">
    <property type="entry name" value="Cytochrome c oxidase subunit II-like, transmembrane region"/>
    <property type="match status" value="1"/>
</dbReference>
<keyword evidence="7 10" id="KW-0249">Electron transport</keyword>
<evidence type="ECO:0000256" key="8">
    <source>
        <dbReference type="ARBA" id="ARBA00022989"/>
    </source>
</evidence>
<evidence type="ECO:0000256" key="6">
    <source>
        <dbReference type="ARBA" id="ARBA00022967"/>
    </source>
</evidence>
<dbReference type="GO" id="GO:0042773">
    <property type="term" value="P:ATP synthesis coupled electron transport"/>
    <property type="evidence" value="ECO:0007669"/>
    <property type="project" value="TreeGrafter"/>
</dbReference>
<evidence type="ECO:0000256" key="7">
    <source>
        <dbReference type="ARBA" id="ARBA00022982"/>
    </source>
</evidence>
<dbReference type="Gene3D" id="2.60.40.420">
    <property type="entry name" value="Cupredoxins - blue copper proteins"/>
    <property type="match status" value="1"/>
</dbReference>
<evidence type="ECO:0000256" key="2">
    <source>
        <dbReference type="ARBA" id="ARBA00007866"/>
    </source>
</evidence>
<feature type="domain" description="Cytochrome oxidase subunit II copper A binding" evidence="13">
    <location>
        <begin position="160"/>
        <end position="312"/>
    </location>
</feature>
<dbReference type="InterPro" id="IPR002429">
    <property type="entry name" value="CcO_II-like_C"/>
</dbReference>
<dbReference type="InterPro" id="IPR008972">
    <property type="entry name" value="Cupredoxin"/>
</dbReference>
<dbReference type="InterPro" id="IPR045187">
    <property type="entry name" value="CcO_II"/>
</dbReference>
<comment type="catalytic activity">
    <reaction evidence="11">
        <text>4 Fe(II)-[cytochrome c] + O2 + 8 H(+)(in) = 4 Fe(III)-[cytochrome c] + 2 H2O + 4 H(+)(out)</text>
        <dbReference type="Rhea" id="RHEA:11436"/>
        <dbReference type="Rhea" id="RHEA-COMP:10350"/>
        <dbReference type="Rhea" id="RHEA-COMP:14399"/>
        <dbReference type="ChEBI" id="CHEBI:15377"/>
        <dbReference type="ChEBI" id="CHEBI:15378"/>
        <dbReference type="ChEBI" id="CHEBI:15379"/>
        <dbReference type="ChEBI" id="CHEBI:29033"/>
        <dbReference type="ChEBI" id="CHEBI:29034"/>
        <dbReference type="EC" id="7.1.1.9"/>
    </reaction>
</comment>
<dbReference type="PANTHER" id="PTHR22888">
    <property type="entry name" value="CYTOCHROME C OXIDASE, SUBUNIT II"/>
    <property type="match status" value="1"/>
</dbReference>
<evidence type="ECO:0000256" key="3">
    <source>
        <dbReference type="ARBA" id="ARBA00022448"/>
    </source>
</evidence>
<dbReference type="PATRIC" id="fig|1237149.3.peg.828"/>
<dbReference type="OrthoDB" id="9781261at2"/>
<evidence type="ECO:0000256" key="10">
    <source>
        <dbReference type="RuleBase" id="RU000456"/>
    </source>
</evidence>
<sequence>MTEILFYITGVLLLIIFYLVYKALRLLYISKKRPLTSVKSNDVNAYLMLAFLLLFLGGFWGYSFYVSDEGLAEAASEHGDRVDKLFWIATTVILIPFTLLHILLFWAAFRFRHKKDRSAKYYPYNFKLEISWTVITAGTLIALIAMGIILWSDVKSPPPKEAEVVEILGAQYVWFIRYPGTDGKLGKTDYRLIDDKNSFGMNLNDPAATDDFTPPRIHIPKGQPVLFLIRSRDVIHSVFAPHFRLKMDAVPGMTTQFWFIPKYTTEEMRSKTGNPDFNYEIACAEICGRGHFAMKMIIVVEEPEDYREWYQQQRSWVSQHPAYLSNHGNQNKYK</sequence>
<dbReference type="PROSITE" id="PS50857">
    <property type="entry name" value="COX2_CUA"/>
    <property type="match status" value="1"/>
</dbReference>
<dbReference type="PANTHER" id="PTHR22888:SF9">
    <property type="entry name" value="CYTOCHROME C OXIDASE SUBUNIT 2"/>
    <property type="match status" value="1"/>
</dbReference>
<reference evidence="14 15" key="1">
    <citation type="submission" date="2012-12" db="EMBL/GenBank/DDBJ databases">
        <title>Genome assembly of Fulvivirga imtechensis AK7.</title>
        <authorList>
            <person name="Nupur N."/>
            <person name="Khatri I."/>
            <person name="Kumar R."/>
            <person name="Subramanian S."/>
            <person name="Pinnaka A."/>
        </authorList>
    </citation>
    <scope>NUCLEOTIDE SEQUENCE [LARGE SCALE GENOMIC DNA]</scope>
    <source>
        <strain evidence="14 15">AK7</strain>
    </source>
</reference>
<feature type="transmembrane region" description="Helical" evidence="12">
    <location>
        <begin position="85"/>
        <end position="109"/>
    </location>
</feature>
<dbReference type="EMBL" id="AMZN01000009">
    <property type="protein sequence ID" value="ELR73113.1"/>
    <property type="molecule type" value="Genomic_DNA"/>
</dbReference>
<gene>
    <name evidence="14" type="ORF">C900_05748</name>
</gene>
<dbReference type="Pfam" id="PF00116">
    <property type="entry name" value="COX2"/>
    <property type="match status" value="1"/>
</dbReference>
<evidence type="ECO:0000256" key="12">
    <source>
        <dbReference type="SAM" id="Phobius"/>
    </source>
</evidence>
<dbReference type="SUPFAM" id="SSF49503">
    <property type="entry name" value="Cupredoxins"/>
    <property type="match status" value="1"/>
</dbReference>
<feature type="transmembrane region" description="Helical" evidence="12">
    <location>
        <begin position="45"/>
        <end position="65"/>
    </location>
</feature>
<feature type="transmembrane region" description="Helical" evidence="12">
    <location>
        <begin position="6"/>
        <end position="24"/>
    </location>
</feature>
<keyword evidence="8 12" id="KW-1133">Transmembrane helix</keyword>
<keyword evidence="5 10" id="KW-0812">Transmembrane</keyword>
<proteinExistence type="inferred from homology"/>
<dbReference type="InterPro" id="IPR036257">
    <property type="entry name" value="Cyt_c_oxidase_su2_TM_sf"/>
</dbReference>
<feature type="transmembrane region" description="Helical" evidence="12">
    <location>
        <begin position="130"/>
        <end position="151"/>
    </location>
</feature>
<comment type="subcellular location">
    <subcellularLocation>
        <location evidence="10">Cell membrane</location>
        <topology evidence="10">Multi-pass membrane protein</topology>
    </subcellularLocation>
    <subcellularLocation>
        <location evidence="1">Membrane</location>
        <topology evidence="1">Multi-pass membrane protein</topology>
    </subcellularLocation>
</comment>
<organism evidence="14 15">
    <name type="scientific">Fulvivirga imtechensis AK7</name>
    <dbReference type="NCBI Taxonomy" id="1237149"/>
    <lineage>
        <taxon>Bacteria</taxon>
        <taxon>Pseudomonadati</taxon>
        <taxon>Bacteroidota</taxon>
        <taxon>Cytophagia</taxon>
        <taxon>Cytophagales</taxon>
        <taxon>Fulvivirgaceae</taxon>
        <taxon>Fulvivirga</taxon>
    </lineage>
</organism>
<accession>L8JY64</accession>
<evidence type="ECO:0000313" key="15">
    <source>
        <dbReference type="Proteomes" id="UP000011135"/>
    </source>
</evidence>
<evidence type="ECO:0000256" key="9">
    <source>
        <dbReference type="ARBA" id="ARBA00023136"/>
    </source>
</evidence>
<evidence type="ECO:0000256" key="5">
    <source>
        <dbReference type="ARBA" id="ARBA00022692"/>
    </source>
</evidence>
<protein>
    <recommendedName>
        <fullName evidence="11">Cytochrome c oxidase subunit 2</fullName>
        <ecNumber evidence="11">7.1.1.9</ecNumber>
    </recommendedName>
</protein>
<comment type="caution">
    <text evidence="14">The sequence shown here is derived from an EMBL/GenBank/DDBJ whole genome shotgun (WGS) entry which is preliminary data.</text>
</comment>
<evidence type="ECO:0000259" key="13">
    <source>
        <dbReference type="PROSITE" id="PS50857"/>
    </source>
</evidence>
<keyword evidence="3 10" id="KW-0813">Transport</keyword>
<evidence type="ECO:0000256" key="11">
    <source>
        <dbReference type="RuleBase" id="RU004024"/>
    </source>
</evidence>
<dbReference type="GO" id="GO:0004129">
    <property type="term" value="F:cytochrome-c oxidase activity"/>
    <property type="evidence" value="ECO:0007669"/>
    <property type="project" value="UniProtKB-EC"/>
</dbReference>
<name>L8JY64_9BACT</name>
<dbReference type="GO" id="GO:0005507">
    <property type="term" value="F:copper ion binding"/>
    <property type="evidence" value="ECO:0007669"/>
    <property type="project" value="InterPro"/>
</dbReference>
<keyword evidence="9 12" id="KW-0472">Membrane</keyword>
<dbReference type="InterPro" id="IPR011759">
    <property type="entry name" value="Cyt_c_oxidase_su2_TM_dom"/>
</dbReference>